<sequence>MAGSIYTVQELMYALVTELEYPTWEELHCLDDLRADEQAEVSEFWSLVPQARRLRVAVACQELAQDHSAFRGGALFRFLADDADPQVRTAAMVGLGLDPDLASLEVLLARAEVETDDWVCLAAAETLGRFLLAGELKSWPEGMQTAAATRLIDWSAEDAPDLIAVTLANLGYCGLEEVRETLAANLLSEWEVRREAALAGIANSTNRSWESVVLGIWREDPDLDVRAAALRAAGRLGLQGFLDICLNVVEFEEESKLRLGAIAALGDLGGAVAWRALAYAGETTDEEQRLAVEIALERLETDTDPSGSTFS</sequence>
<reference evidence="1" key="1">
    <citation type="submission" date="2019-09" db="EMBL/GenBank/DDBJ databases">
        <title>Characterisation of the sponge microbiome using genome-centric metagenomics.</title>
        <authorList>
            <person name="Engelberts J.P."/>
            <person name="Robbins S.J."/>
            <person name="De Goeij J.M."/>
            <person name="Aranda M."/>
            <person name="Bell S.C."/>
            <person name="Webster N.S."/>
        </authorList>
    </citation>
    <scope>NUCLEOTIDE SEQUENCE</scope>
    <source>
        <strain evidence="1">SB0662_bin_9</strain>
    </source>
</reference>
<dbReference type="Pfam" id="PF13646">
    <property type="entry name" value="HEAT_2"/>
    <property type="match status" value="1"/>
</dbReference>
<proteinExistence type="predicted"/>
<accession>A0A6B1DRF8</accession>
<organism evidence="1">
    <name type="scientific">Caldilineaceae bacterium SB0662_bin_9</name>
    <dbReference type="NCBI Taxonomy" id="2605258"/>
    <lineage>
        <taxon>Bacteria</taxon>
        <taxon>Bacillati</taxon>
        <taxon>Chloroflexota</taxon>
        <taxon>Caldilineae</taxon>
        <taxon>Caldilineales</taxon>
        <taxon>Caldilineaceae</taxon>
    </lineage>
</organism>
<evidence type="ECO:0000313" key="1">
    <source>
        <dbReference type="EMBL" id="MYD89751.1"/>
    </source>
</evidence>
<name>A0A6B1DRF8_9CHLR</name>
<dbReference type="InterPro" id="IPR011989">
    <property type="entry name" value="ARM-like"/>
</dbReference>
<dbReference type="SUPFAM" id="SSF48371">
    <property type="entry name" value="ARM repeat"/>
    <property type="match status" value="1"/>
</dbReference>
<dbReference type="EMBL" id="VXPY01000035">
    <property type="protein sequence ID" value="MYD89751.1"/>
    <property type="molecule type" value="Genomic_DNA"/>
</dbReference>
<protein>
    <submittedName>
        <fullName evidence="1">HEAT repeat domain-containing protein</fullName>
    </submittedName>
</protein>
<comment type="caution">
    <text evidence="1">The sequence shown here is derived from an EMBL/GenBank/DDBJ whole genome shotgun (WGS) entry which is preliminary data.</text>
</comment>
<dbReference type="InterPro" id="IPR016024">
    <property type="entry name" value="ARM-type_fold"/>
</dbReference>
<gene>
    <name evidence="1" type="ORF">F4Y08_05340</name>
</gene>
<dbReference type="AlphaFoldDB" id="A0A6B1DRF8"/>
<dbReference type="Gene3D" id="1.25.10.10">
    <property type="entry name" value="Leucine-rich Repeat Variant"/>
    <property type="match status" value="1"/>
</dbReference>